<dbReference type="SUPFAM" id="SSF53335">
    <property type="entry name" value="S-adenosyl-L-methionine-dependent methyltransferases"/>
    <property type="match status" value="1"/>
</dbReference>
<dbReference type="CDD" id="cd02440">
    <property type="entry name" value="AdoMet_MTases"/>
    <property type="match status" value="1"/>
</dbReference>
<evidence type="ECO:0000259" key="2">
    <source>
        <dbReference type="Pfam" id="PF13649"/>
    </source>
</evidence>
<sequence>MSNSPPLRPRGKYGIDAPWVPWLWLGIGAVGVALAVFCQTWGTGWWVVVTTWYFVVLAVLGFIGAALFWHASLRGKFVIWNRMLRRTVLPDRARVLDLGCGHAAVAIMVAQRFPTATVTGIDLWRSIDQSGNSIEAARRNVELNRVGDRVKLDTGDMTKLPYTDGSFDLVTASLSIHNIPTPEGRREAIREAVRVLAPRGRILVADIQRIREYEAELRALGFSVTGPSRLGWRGWWSGPWMSTSELDAVR</sequence>
<keyword evidence="1" id="KW-0472">Membrane</keyword>
<dbReference type="GO" id="GO:0008168">
    <property type="term" value="F:methyltransferase activity"/>
    <property type="evidence" value="ECO:0007669"/>
    <property type="project" value="UniProtKB-KW"/>
</dbReference>
<keyword evidence="4" id="KW-1185">Reference proteome</keyword>
<accession>A0ABP5CAM8</accession>
<evidence type="ECO:0000313" key="4">
    <source>
        <dbReference type="Proteomes" id="UP001499933"/>
    </source>
</evidence>
<feature type="transmembrane region" description="Helical" evidence="1">
    <location>
        <begin position="52"/>
        <end position="73"/>
    </location>
</feature>
<feature type="domain" description="Methyltransferase" evidence="2">
    <location>
        <begin position="95"/>
        <end position="200"/>
    </location>
</feature>
<name>A0ABP5CAM8_9MICO</name>
<reference evidence="4" key="1">
    <citation type="journal article" date="2019" name="Int. J. Syst. Evol. Microbiol.">
        <title>The Global Catalogue of Microorganisms (GCM) 10K type strain sequencing project: providing services to taxonomists for standard genome sequencing and annotation.</title>
        <authorList>
            <consortium name="The Broad Institute Genomics Platform"/>
            <consortium name="The Broad Institute Genome Sequencing Center for Infectious Disease"/>
            <person name="Wu L."/>
            <person name="Ma J."/>
        </authorList>
    </citation>
    <scope>NUCLEOTIDE SEQUENCE [LARGE SCALE GENOMIC DNA]</scope>
    <source>
        <strain evidence="4">JCM 14901</strain>
    </source>
</reference>
<dbReference type="RefSeq" id="WP_344094583.1">
    <property type="nucleotide sequence ID" value="NZ_BAAAOG010000003.1"/>
</dbReference>
<proteinExistence type="predicted"/>
<dbReference type="EMBL" id="BAAAOG010000003">
    <property type="protein sequence ID" value="GAA1959376.1"/>
    <property type="molecule type" value="Genomic_DNA"/>
</dbReference>
<comment type="caution">
    <text evidence="3">The sequence shown here is derived from an EMBL/GenBank/DDBJ whole genome shotgun (WGS) entry which is preliminary data.</text>
</comment>
<dbReference type="Gene3D" id="3.40.50.150">
    <property type="entry name" value="Vaccinia Virus protein VP39"/>
    <property type="match status" value="1"/>
</dbReference>
<dbReference type="Pfam" id="PF13649">
    <property type="entry name" value="Methyltransf_25"/>
    <property type="match status" value="1"/>
</dbReference>
<keyword evidence="1" id="KW-0812">Transmembrane</keyword>
<gene>
    <name evidence="3" type="ORF">GCM10009776_22360</name>
</gene>
<keyword evidence="3" id="KW-0808">Transferase</keyword>
<dbReference type="GO" id="GO:0032259">
    <property type="term" value="P:methylation"/>
    <property type="evidence" value="ECO:0007669"/>
    <property type="project" value="UniProtKB-KW"/>
</dbReference>
<keyword evidence="3" id="KW-0489">Methyltransferase</keyword>
<dbReference type="InterPro" id="IPR041698">
    <property type="entry name" value="Methyltransf_25"/>
</dbReference>
<dbReference type="InterPro" id="IPR029063">
    <property type="entry name" value="SAM-dependent_MTases_sf"/>
</dbReference>
<protein>
    <submittedName>
        <fullName evidence="3">Class I SAM-dependent methyltransferase</fullName>
    </submittedName>
</protein>
<dbReference type="Proteomes" id="UP001499933">
    <property type="component" value="Unassembled WGS sequence"/>
</dbReference>
<dbReference type="PANTHER" id="PTHR45277">
    <property type="entry name" value="EXPRESSED PROTEIN"/>
    <property type="match status" value="1"/>
</dbReference>
<evidence type="ECO:0000256" key="1">
    <source>
        <dbReference type="SAM" id="Phobius"/>
    </source>
</evidence>
<keyword evidence="1" id="KW-1133">Transmembrane helix</keyword>
<dbReference type="PANTHER" id="PTHR45277:SF1">
    <property type="entry name" value="EXPRESSED PROTEIN"/>
    <property type="match status" value="1"/>
</dbReference>
<evidence type="ECO:0000313" key="3">
    <source>
        <dbReference type="EMBL" id="GAA1959376.1"/>
    </source>
</evidence>
<feature type="transmembrane region" description="Helical" evidence="1">
    <location>
        <begin position="21"/>
        <end position="46"/>
    </location>
</feature>
<organism evidence="3 4">
    <name type="scientific">Microbacterium deminutum</name>
    <dbReference type="NCBI Taxonomy" id="344164"/>
    <lineage>
        <taxon>Bacteria</taxon>
        <taxon>Bacillati</taxon>
        <taxon>Actinomycetota</taxon>
        <taxon>Actinomycetes</taxon>
        <taxon>Micrococcales</taxon>
        <taxon>Microbacteriaceae</taxon>
        <taxon>Microbacterium</taxon>
    </lineage>
</organism>